<sequence>MLYIAQRELKKSWRAGEEVGGLNRVYPMAFYGISSSFPHLSRTKFRLDNGRLYFGIVSSSEECAMKRKRHTTQPVEREAIDHRLMGAIRLQISVFSKRQQQQVDLWLSALNVQHLSVALYRHAHRNTPPSFVSLVRFVLLRTKTNAKRLFSTRPTQQQQQNN</sequence>
<keyword evidence="2" id="KW-1185">Reference proteome</keyword>
<evidence type="ECO:0000313" key="1">
    <source>
        <dbReference type="EMBL" id="KAK4029862.1"/>
    </source>
</evidence>
<evidence type="ECO:0008006" key="3">
    <source>
        <dbReference type="Google" id="ProtNLM"/>
    </source>
</evidence>
<proteinExistence type="predicted"/>
<reference evidence="1 2" key="1">
    <citation type="journal article" date="2023" name="Nucleic Acids Res.">
        <title>The hologenome of Daphnia magna reveals possible DNA methylation and microbiome-mediated evolution of the host genome.</title>
        <authorList>
            <person name="Chaturvedi A."/>
            <person name="Li X."/>
            <person name="Dhandapani V."/>
            <person name="Marshall H."/>
            <person name="Kissane S."/>
            <person name="Cuenca-Cambronero M."/>
            <person name="Asole G."/>
            <person name="Calvet F."/>
            <person name="Ruiz-Romero M."/>
            <person name="Marangio P."/>
            <person name="Guigo R."/>
            <person name="Rago D."/>
            <person name="Mirbahai L."/>
            <person name="Eastwood N."/>
            <person name="Colbourne J.K."/>
            <person name="Zhou J."/>
            <person name="Mallon E."/>
            <person name="Orsini L."/>
        </authorList>
    </citation>
    <scope>NUCLEOTIDE SEQUENCE [LARGE SCALE GENOMIC DNA]</scope>
    <source>
        <strain evidence="1">LRV0_1</strain>
    </source>
</reference>
<comment type="caution">
    <text evidence="1">The sequence shown here is derived from an EMBL/GenBank/DDBJ whole genome shotgun (WGS) entry which is preliminary data.</text>
</comment>
<protein>
    <recommendedName>
        <fullName evidence="3">PH domain-containing protein</fullName>
    </recommendedName>
</protein>
<dbReference type="Proteomes" id="UP001234178">
    <property type="component" value="Unassembled WGS sequence"/>
</dbReference>
<name>A0ABR0AXK0_9CRUS</name>
<organism evidence="1 2">
    <name type="scientific">Daphnia magna</name>
    <dbReference type="NCBI Taxonomy" id="35525"/>
    <lineage>
        <taxon>Eukaryota</taxon>
        <taxon>Metazoa</taxon>
        <taxon>Ecdysozoa</taxon>
        <taxon>Arthropoda</taxon>
        <taxon>Crustacea</taxon>
        <taxon>Branchiopoda</taxon>
        <taxon>Diplostraca</taxon>
        <taxon>Cladocera</taxon>
        <taxon>Anomopoda</taxon>
        <taxon>Daphniidae</taxon>
        <taxon>Daphnia</taxon>
    </lineage>
</organism>
<gene>
    <name evidence="1" type="ORF">OUZ56_022820</name>
</gene>
<dbReference type="EMBL" id="JAOYFB010000039">
    <property type="protein sequence ID" value="KAK4029862.1"/>
    <property type="molecule type" value="Genomic_DNA"/>
</dbReference>
<evidence type="ECO:0000313" key="2">
    <source>
        <dbReference type="Proteomes" id="UP001234178"/>
    </source>
</evidence>
<accession>A0ABR0AXK0</accession>